<dbReference type="EMBL" id="CP125292">
    <property type="protein sequence ID" value="WHM21744.1"/>
    <property type="molecule type" value="Genomic_DNA"/>
</dbReference>
<accession>A0A0K6KGT6</accession>
<dbReference type="AlphaFoldDB" id="A0A0K6KGT6"/>
<evidence type="ECO:0000313" key="3">
    <source>
        <dbReference type="EMBL" id="WHM21744.1"/>
    </source>
</evidence>
<dbReference type="EMBL" id="JAGFPW010000014">
    <property type="protein sequence ID" value="MBO3795684.1"/>
    <property type="molecule type" value="Genomic_DNA"/>
</dbReference>
<dbReference type="EMBL" id="LJZV01000012">
    <property type="protein sequence ID" value="KZD91386.1"/>
    <property type="molecule type" value="Genomic_DNA"/>
</dbReference>
<reference evidence="3" key="3">
    <citation type="submission" date="2023-05" db="EMBL/GenBank/DDBJ databases">
        <title>Complete genome sequence of Bacillus subtilis SRCM117797 isolated from Soybean paste.</title>
        <authorList>
            <person name="Abraha H.B."/>
            <person name="Kim K.-P."/>
            <person name="Ryu M.-S."/>
            <person name="Jeong D.-Y."/>
        </authorList>
    </citation>
    <scope>NUCLEOTIDE SEQUENCE</scope>
    <source>
        <strain evidence="3">SRCM117797</strain>
    </source>
</reference>
<gene>
    <name evidence="1" type="ORF">B4122_2028</name>
    <name evidence="2" type="ORF">J5227_15550</name>
    <name evidence="3" type="ORF">QL281_01165</name>
</gene>
<name>A0A0K6KGT6_BACIU</name>
<evidence type="ECO:0000313" key="2">
    <source>
        <dbReference type="EMBL" id="MBO3795684.1"/>
    </source>
</evidence>
<dbReference type="Proteomes" id="UP000076442">
    <property type="component" value="Unassembled WGS sequence"/>
</dbReference>
<proteinExistence type="predicted"/>
<dbReference type="Proteomes" id="UP000665181">
    <property type="component" value="Unassembled WGS sequence"/>
</dbReference>
<sequence>MLDAEIPKEPSLLGRLFLCEKVFAGNVMPPFGHSYNMVKGVLRWEHEQLFD</sequence>
<dbReference type="Proteomes" id="UP001229422">
    <property type="component" value="Chromosome"/>
</dbReference>
<evidence type="ECO:0000313" key="5">
    <source>
        <dbReference type="Proteomes" id="UP000665181"/>
    </source>
</evidence>
<reference evidence="2" key="2">
    <citation type="submission" date="2021-03" db="EMBL/GenBank/DDBJ databases">
        <title>Isolation of Bacillus subtilis from fermented food sample.</title>
        <authorList>
            <person name="Lakshmanan V."/>
            <person name="Athira K."/>
            <person name="Rajagopal K."/>
        </authorList>
    </citation>
    <scope>NUCLEOTIDE SEQUENCE</scope>
    <source>
        <strain evidence="2">S1</strain>
    </source>
</reference>
<protein>
    <submittedName>
        <fullName evidence="2">Uncharacterized protein</fullName>
    </submittedName>
</protein>
<evidence type="ECO:0000313" key="1">
    <source>
        <dbReference type="EMBL" id="KZD91386.1"/>
    </source>
</evidence>
<organism evidence="2 5">
    <name type="scientific">Bacillus subtilis</name>
    <dbReference type="NCBI Taxonomy" id="1423"/>
    <lineage>
        <taxon>Bacteria</taxon>
        <taxon>Bacillati</taxon>
        <taxon>Bacillota</taxon>
        <taxon>Bacilli</taxon>
        <taxon>Bacillales</taxon>
        <taxon>Bacillaceae</taxon>
        <taxon>Bacillus</taxon>
    </lineage>
</organism>
<dbReference type="RefSeq" id="WP_015714119.1">
    <property type="nucleotide sequence ID" value="NZ_AP028964.1"/>
</dbReference>
<reference evidence="1 4" key="1">
    <citation type="submission" date="2015-09" db="EMBL/GenBank/DDBJ databases">
        <title>Spore heat resistance.</title>
        <authorList>
            <person name="Boekhorst J."/>
            <person name="Berendsen E.M."/>
            <person name="Wells-Bennik M.H."/>
            <person name="Kuipers O.P."/>
        </authorList>
    </citation>
    <scope>NUCLEOTIDE SEQUENCE [LARGE SCALE GENOMIC DNA]</scope>
    <source>
        <strain evidence="1 4">B4122</strain>
    </source>
</reference>
<evidence type="ECO:0000313" key="4">
    <source>
        <dbReference type="Proteomes" id="UP000076442"/>
    </source>
</evidence>